<reference evidence="3 4" key="1">
    <citation type="submission" date="2019-03" db="EMBL/GenBank/DDBJ databases">
        <title>Genomic Encyclopedia of Type Strains, Phase IV (KMG-IV): sequencing the most valuable type-strain genomes for metagenomic binning, comparative biology and taxonomic classification.</title>
        <authorList>
            <person name="Goeker M."/>
        </authorList>
    </citation>
    <scope>NUCLEOTIDE SEQUENCE [LARGE SCALE GENOMIC DNA]</scope>
    <source>
        <strain evidence="3 4">DSM 45765</strain>
    </source>
</reference>
<sequence length="448" mass="48456">MRNRSIAAFAALALFVIPACAPGSDSASDRPEEKPASEVQTDPAELGDVTLTVWDQEVRGGQEEQITKLNKAFEREYPNIEINRVPRSFDDLRNTSKLGLTGNEAPDVLQVNNGKQDMGSFVEAGLLQPLDSYAEAYGWGERFSDSVLRLSKYPDSGDQIGEGKLYGLPQTAELVGIFYNKEKLAELDLEPPKTWREFDAALEKARSAGELPIQFGNLEKTPGIFLFSFAMHRFGDPQTESELALGAPGATWDTDANRKAARQLLDWADANYLTRGFSGVTEDDAWEKFASGTGVFHVSGTWLTADLQEAMGENVGFLLPPPNNDQSSVTGGTGLPFAISAKSQNQDAAAAYIEFITSAEAMKVLAETGNLPVNEAGSQGAKGLQRQVFDAWQQTTGSESLVPYLDYATGSAFETITGGVEQLLSKQLEVPAFLEKLQKDLDSGSGGN</sequence>
<dbReference type="Gene3D" id="3.40.190.10">
    <property type="entry name" value="Periplasmic binding protein-like II"/>
    <property type="match status" value="1"/>
</dbReference>
<gene>
    <name evidence="3" type="ORF">EV191_102158</name>
</gene>
<proteinExistence type="predicted"/>
<keyword evidence="4" id="KW-1185">Reference proteome</keyword>
<dbReference type="Pfam" id="PF13416">
    <property type="entry name" value="SBP_bac_8"/>
    <property type="match status" value="1"/>
</dbReference>
<dbReference type="PANTHER" id="PTHR43649:SF12">
    <property type="entry name" value="DIACETYLCHITOBIOSE BINDING PROTEIN DASA"/>
    <property type="match status" value="1"/>
</dbReference>
<dbReference type="OrthoDB" id="7937990at2"/>
<feature type="compositionally biased region" description="Basic and acidic residues" evidence="1">
    <location>
        <begin position="27"/>
        <end position="36"/>
    </location>
</feature>
<dbReference type="EMBL" id="SLXQ01000002">
    <property type="protein sequence ID" value="TCP54948.1"/>
    <property type="molecule type" value="Genomic_DNA"/>
</dbReference>
<feature type="signal peptide" evidence="2">
    <location>
        <begin position="1"/>
        <end position="21"/>
    </location>
</feature>
<dbReference type="RefSeq" id="WP_132876340.1">
    <property type="nucleotide sequence ID" value="NZ_SLXQ01000002.1"/>
</dbReference>
<feature type="chain" id="PRO_5039340948" evidence="2">
    <location>
        <begin position="22"/>
        <end position="448"/>
    </location>
</feature>
<evidence type="ECO:0000256" key="2">
    <source>
        <dbReference type="SAM" id="SignalP"/>
    </source>
</evidence>
<dbReference type="SUPFAM" id="SSF53850">
    <property type="entry name" value="Periplasmic binding protein-like II"/>
    <property type="match status" value="1"/>
</dbReference>
<dbReference type="AlphaFoldDB" id="A0A4R2R0I3"/>
<dbReference type="PANTHER" id="PTHR43649">
    <property type="entry name" value="ARABINOSE-BINDING PROTEIN-RELATED"/>
    <property type="match status" value="1"/>
</dbReference>
<evidence type="ECO:0000313" key="3">
    <source>
        <dbReference type="EMBL" id="TCP54948.1"/>
    </source>
</evidence>
<dbReference type="InterPro" id="IPR006059">
    <property type="entry name" value="SBP"/>
</dbReference>
<dbReference type="InterPro" id="IPR050490">
    <property type="entry name" value="Bact_solute-bd_prot1"/>
</dbReference>
<evidence type="ECO:0000256" key="1">
    <source>
        <dbReference type="SAM" id="MobiDB-lite"/>
    </source>
</evidence>
<accession>A0A4R2R0I3</accession>
<organism evidence="3 4">
    <name type="scientific">Tamaricihabitans halophyticus</name>
    <dbReference type="NCBI Taxonomy" id="1262583"/>
    <lineage>
        <taxon>Bacteria</taxon>
        <taxon>Bacillati</taxon>
        <taxon>Actinomycetota</taxon>
        <taxon>Actinomycetes</taxon>
        <taxon>Pseudonocardiales</taxon>
        <taxon>Pseudonocardiaceae</taxon>
        <taxon>Tamaricihabitans</taxon>
    </lineage>
</organism>
<name>A0A4R2R0I3_9PSEU</name>
<dbReference type="Proteomes" id="UP000294911">
    <property type="component" value="Unassembled WGS sequence"/>
</dbReference>
<protein>
    <submittedName>
        <fullName evidence="3">Carbohydrate ABC transporter substrate-binding protein (CUT1 family)</fullName>
    </submittedName>
</protein>
<feature type="region of interest" description="Disordered" evidence="1">
    <location>
        <begin position="23"/>
        <end position="46"/>
    </location>
</feature>
<evidence type="ECO:0000313" key="4">
    <source>
        <dbReference type="Proteomes" id="UP000294911"/>
    </source>
</evidence>
<comment type="caution">
    <text evidence="3">The sequence shown here is derived from an EMBL/GenBank/DDBJ whole genome shotgun (WGS) entry which is preliminary data.</text>
</comment>
<keyword evidence="2" id="KW-0732">Signal</keyword>